<organism evidence="4 5">
    <name type="scientific">Delftia acidovorans</name>
    <name type="common">Pseudomonas acidovorans</name>
    <name type="synonym">Comamonas acidovorans</name>
    <dbReference type="NCBI Taxonomy" id="80866"/>
    <lineage>
        <taxon>Bacteria</taxon>
        <taxon>Pseudomonadati</taxon>
        <taxon>Pseudomonadota</taxon>
        <taxon>Betaproteobacteria</taxon>
        <taxon>Burkholderiales</taxon>
        <taxon>Comamonadaceae</taxon>
        <taxon>Delftia</taxon>
    </lineage>
</organism>
<protein>
    <submittedName>
        <fullName evidence="4">NAD(P)H-dependent oxidoreductase</fullName>
        <ecNumber evidence="4">1.-.-.-</ecNumber>
    </submittedName>
</protein>
<dbReference type="EC" id="1.-.-.-" evidence="4"/>
<dbReference type="PANTHER" id="PTHR10204">
    <property type="entry name" value="NAD P H OXIDOREDUCTASE-RELATED"/>
    <property type="match status" value="1"/>
</dbReference>
<dbReference type="RefSeq" id="WP_319073098.1">
    <property type="nucleotide sequence ID" value="NZ_JAWWMZ010000003.1"/>
</dbReference>
<evidence type="ECO:0000313" key="4">
    <source>
        <dbReference type="EMBL" id="MDX4953602.1"/>
    </source>
</evidence>
<comment type="similarity">
    <text evidence="1">Belongs to the NAD(P)H dehydrogenase (quinone) family.</text>
</comment>
<dbReference type="EMBL" id="JAWWMZ010000003">
    <property type="protein sequence ID" value="MDX4953602.1"/>
    <property type="molecule type" value="Genomic_DNA"/>
</dbReference>
<evidence type="ECO:0000259" key="3">
    <source>
        <dbReference type="Pfam" id="PF02525"/>
    </source>
</evidence>
<dbReference type="Gene3D" id="3.40.50.360">
    <property type="match status" value="1"/>
</dbReference>
<proteinExistence type="inferred from homology"/>
<reference evidence="4" key="1">
    <citation type="submission" date="2023-11" db="EMBL/GenBank/DDBJ databases">
        <title>Identification and selenium tolerance of Delftia acidovorans R3-25.</title>
        <authorList>
            <person name="Zhang S."/>
            <person name="Liu Y."/>
            <person name="Guo Y."/>
        </authorList>
    </citation>
    <scope>NUCLEOTIDE SEQUENCE</scope>
    <source>
        <strain evidence="4">R3-25</strain>
    </source>
</reference>
<evidence type="ECO:0000313" key="5">
    <source>
        <dbReference type="Proteomes" id="UP001287445"/>
    </source>
</evidence>
<dbReference type="AlphaFoldDB" id="A0AAJ2R1M6"/>
<dbReference type="GO" id="GO:0003955">
    <property type="term" value="F:NAD(P)H dehydrogenase (quinone) activity"/>
    <property type="evidence" value="ECO:0007669"/>
    <property type="project" value="TreeGrafter"/>
</dbReference>
<feature type="domain" description="Flavodoxin-like fold" evidence="3">
    <location>
        <begin position="3"/>
        <end position="193"/>
    </location>
</feature>
<dbReference type="InterPro" id="IPR003680">
    <property type="entry name" value="Flavodoxin_fold"/>
</dbReference>
<accession>A0AAJ2R1M6</accession>
<evidence type="ECO:0000256" key="2">
    <source>
        <dbReference type="ARBA" id="ARBA00023002"/>
    </source>
</evidence>
<evidence type="ECO:0000256" key="1">
    <source>
        <dbReference type="ARBA" id="ARBA00006252"/>
    </source>
</evidence>
<dbReference type="PANTHER" id="PTHR10204:SF34">
    <property type="entry name" value="NAD(P)H DEHYDROGENASE [QUINONE] 1 ISOFORM 1"/>
    <property type="match status" value="1"/>
</dbReference>
<dbReference type="InterPro" id="IPR029039">
    <property type="entry name" value="Flavoprotein-like_sf"/>
</dbReference>
<dbReference type="Proteomes" id="UP001287445">
    <property type="component" value="Unassembled WGS sequence"/>
</dbReference>
<sequence length="240" mass="27076">MKRAHIVYAHPEPNSFVAAMRDMTKEALEKDGWQTSMTDLQAIGFNAVASADDFGTRSREDYLVYPLEQRHAWQNQTIDPQIAAEVEAVRKADLLVLVFPIFWYSVPAQLKGWIDRVFLSGVFYGGMRVYDQGGMRGKRAMVVASLGGRDYMFGPGSIHGDLKDMLKHLLQGTLGYVGYSVHEPFFAYHVPYVDNTERTGMLMKLFHAVENIDSRPVLSMPSLNDFDDQFRPKVAQASST</sequence>
<dbReference type="InterPro" id="IPR051545">
    <property type="entry name" value="NAD(P)H_dehydrogenase_qn"/>
</dbReference>
<dbReference type="SUPFAM" id="SSF52218">
    <property type="entry name" value="Flavoproteins"/>
    <property type="match status" value="1"/>
</dbReference>
<gene>
    <name evidence="4" type="ORF">SGN30_09215</name>
</gene>
<dbReference type="GO" id="GO:0005829">
    <property type="term" value="C:cytosol"/>
    <property type="evidence" value="ECO:0007669"/>
    <property type="project" value="TreeGrafter"/>
</dbReference>
<name>A0AAJ2R1M6_DELAC</name>
<dbReference type="Pfam" id="PF02525">
    <property type="entry name" value="Flavodoxin_2"/>
    <property type="match status" value="1"/>
</dbReference>
<comment type="caution">
    <text evidence="4">The sequence shown here is derived from an EMBL/GenBank/DDBJ whole genome shotgun (WGS) entry which is preliminary data.</text>
</comment>
<keyword evidence="2 4" id="KW-0560">Oxidoreductase</keyword>